<name>M4QD46_9CAUD</name>
<sequence length="325" mass="35210">MSTLNVTDVNAGKVNISSGGLKLSSHNGSGNYPSAETGLLIYDSNAGGVKLYNGSAWDDVGGGELESGTRSTRPSSPGPANLRYNTQDGQHEYYFNNPMSNMSDALWVPMGGRQLVAFEERSDQWSSVDIKWGPGNGMSTSQGGMYHSYEIVMNFYEQNSGNGEYYVRFIDANGNVDTNGGRYFYMVSGWHANDGRPRAASGTGGRSYFAITSQNGSYQLQSNGESSYTSHIYMSNTPNSSTANYWSYYMYGAGGTEQAGGEYRGGGTWRGASQKNGTGYPLGGFRIYNNQNQRAVSQGCNFACAVYATMPSIRDYNIAGSYVNY</sequence>
<evidence type="ECO:0000256" key="1">
    <source>
        <dbReference type="SAM" id="MobiDB-lite"/>
    </source>
</evidence>
<accession>M4QD46</accession>
<evidence type="ECO:0000313" key="3">
    <source>
        <dbReference type="Proteomes" id="UP000012039"/>
    </source>
</evidence>
<dbReference type="EMBL" id="HQ634174">
    <property type="protein sequence ID" value="AGH26124.1"/>
    <property type="molecule type" value="Genomic_DNA"/>
</dbReference>
<feature type="region of interest" description="Disordered" evidence="1">
    <location>
        <begin position="61"/>
        <end position="81"/>
    </location>
</feature>
<dbReference type="RefSeq" id="YP_007673769.1">
    <property type="nucleotide sequence ID" value="NC_020845.1"/>
</dbReference>
<protein>
    <submittedName>
        <fullName evidence="2">Uncharacterized protein</fullName>
    </submittedName>
</protein>
<keyword evidence="3" id="KW-1185">Reference proteome</keyword>
<reference evidence="2 3" key="1">
    <citation type="submission" date="2010-11" db="EMBL/GenBank/DDBJ databases">
        <title>The Genome Sequence of Cyanophage MED4-213.</title>
        <authorList>
            <consortium name="The Broad Institute Genome Sequencing Platform"/>
            <person name="Henn M.R."/>
            <person name="Sullivan M.S."/>
            <person name="Osburne M.S."/>
            <person name="Levin J."/>
            <person name="Malboeuf C."/>
            <person name="Casali M."/>
            <person name="Russ C."/>
            <person name="Lennon N."/>
            <person name="Chapman S.B."/>
            <person name="Erlich R."/>
            <person name="Young S.K."/>
            <person name="Yandava C."/>
            <person name="Zeng Q."/>
            <person name="Alvarado L."/>
            <person name="Anderson S."/>
            <person name="Berlin A."/>
            <person name="Chen Z."/>
            <person name="Freedman E."/>
            <person name="Gellesch M."/>
            <person name="Goldberg J."/>
            <person name="Green L."/>
            <person name="Griggs A."/>
            <person name="Gujja S."/>
            <person name="Heilman E.R."/>
            <person name="Heiman D."/>
            <person name="Hollinger A."/>
            <person name="Howarth C."/>
            <person name="Larson L."/>
            <person name="Mehta T."/>
            <person name="Pearson M."/>
            <person name="Roberts A."/>
            <person name="Ryan E."/>
            <person name="Saif S."/>
            <person name="Shea T."/>
            <person name="Shenoy N."/>
            <person name="Sisk P."/>
            <person name="Stolte C."/>
            <person name="Sykes S."/>
            <person name="White J."/>
            <person name="Yu Q."/>
            <person name="Coleman M.L."/>
            <person name="Huang K.H."/>
            <person name="Weigele P.R."/>
            <person name="DeFrancesco A.S."/>
            <person name="Kern S.E."/>
            <person name="Thompson L.R."/>
            <person name="Fu R."/>
            <person name="Hombeck B."/>
            <person name="Chisholm S.W."/>
            <person name="Haas B."/>
            <person name="Nusbaum C."/>
            <person name="Birren B."/>
        </authorList>
    </citation>
    <scope>NUCLEOTIDE SEQUENCE [LARGE SCALE GENOMIC DNA]</scope>
    <source>
        <strain evidence="2">MED4-213</strain>
    </source>
</reference>
<gene>
    <name evidence="2" type="ORF">CPMG_00023</name>
</gene>
<organism evidence="2 3">
    <name type="scientific">Prochlorococcus phage MED4-213</name>
    <dbReference type="NCBI Taxonomy" id="889956"/>
    <lineage>
        <taxon>Viruses</taxon>
        <taxon>Duplodnaviria</taxon>
        <taxon>Heunggongvirae</taxon>
        <taxon>Uroviricota</taxon>
        <taxon>Caudoviricetes</taxon>
        <taxon>Eurybiavirus</taxon>
        <taxon>Eurybiavirus MED4213</taxon>
    </lineage>
</organism>
<dbReference type="KEGG" id="vg:15010292"/>
<evidence type="ECO:0000313" key="2">
    <source>
        <dbReference type="EMBL" id="AGH26124.1"/>
    </source>
</evidence>
<dbReference type="Proteomes" id="UP000012039">
    <property type="component" value="Segment"/>
</dbReference>
<dbReference type="GeneID" id="15010292"/>
<proteinExistence type="predicted"/>